<dbReference type="Gene3D" id="1.10.1200.120">
    <property type="entry name" value="Large-conductance mechanosensitive channel, MscL, domain 1"/>
    <property type="match status" value="1"/>
</dbReference>
<evidence type="ECO:0000256" key="6">
    <source>
        <dbReference type="ARBA" id="ARBA00022989"/>
    </source>
</evidence>
<dbReference type="Pfam" id="PF01741">
    <property type="entry name" value="MscL"/>
    <property type="match status" value="1"/>
</dbReference>
<evidence type="ECO:0000256" key="3">
    <source>
        <dbReference type="ARBA" id="ARBA00022448"/>
    </source>
</evidence>
<dbReference type="InterPro" id="IPR037673">
    <property type="entry name" value="MSC/AndL"/>
</dbReference>
<evidence type="ECO:0000256" key="9">
    <source>
        <dbReference type="ARBA" id="ARBA00023303"/>
    </source>
</evidence>
<dbReference type="PANTHER" id="PTHR30266">
    <property type="entry name" value="MECHANOSENSITIVE CHANNEL MSCL"/>
    <property type="match status" value="1"/>
</dbReference>
<keyword evidence="4 10" id="KW-1003">Cell membrane</keyword>
<comment type="caution">
    <text evidence="12">The sequence shown here is derived from an EMBL/GenBank/DDBJ whole genome shotgun (WGS) entry which is preliminary data.</text>
</comment>
<evidence type="ECO:0000313" key="13">
    <source>
        <dbReference type="Proteomes" id="UP001054925"/>
    </source>
</evidence>
<comment type="subcellular location">
    <subcellularLocation>
        <location evidence="1 10">Cell membrane</location>
        <topology evidence="1 10">Multi-pass membrane protein</topology>
    </subcellularLocation>
</comment>
<sequence length="160" mass="16979">MLKGFKDFIMRGNVIDLAVGVIIGGAFTAIVTALTDSLIQPIINSFGSADMAGLGFQITENENTFIDFGVVITAVINFLIIAGVVYFIIVAPINKLNEINNRRLGVQEEAPAPTSEELLAEIRDLMAAEANGPTGAHGIDRSTDRSTGGDTDRPTGDDIK</sequence>
<dbReference type="NCBIfam" id="TIGR00220">
    <property type="entry name" value="mscL"/>
    <property type="match status" value="1"/>
</dbReference>
<keyword evidence="8 10" id="KW-0472">Membrane</keyword>
<dbReference type="GO" id="GO:0005886">
    <property type="term" value="C:plasma membrane"/>
    <property type="evidence" value="ECO:0007669"/>
    <property type="project" value="UniProtKB-SubCell"/>
</dbReference>
<dbReference type="Proteomes" id="UP001054925">
    <property type="component" value="Unassembled WGS sequence"/>
</dbReference>
<name>A0AAV5G7J9_CORAM</name>
<accession>A0AAV5G7J9</accession>
<evidence type="ECO:0000256" key="11">
    <source>
        <dbReference type="SAM" id="MobiDB-lite"/>
    </source>
</evidence>
<evidence type="ECO:0000256" key="8">
    <source>
        <dbReference type="ARBA" id="ARBA00023136"/>
    </source>
</evidence>
<reference evidence="12" key="1">
    <citation type="submission" date="2021-12" db="EMBL/GenBank/DDBJ databases">
        <title>Draft genome sequence of Corynebacterium ammoniagenes strain T-723.</title>
        <authorList>
            <person name="Matsuzawa M."/>
            <person name="Hiratani M."/>
            <person name="Abe I."/>
            <person name="Tsuji Y."/>
            <person name="Nakamura J."/>
        </authorList>
    </citation>
    <scope>NUCLEOTIDE SEQUENCE</scope>
    <source>
        <strain evidence="12">T-723</strain>
    </source>
</reference>
<evidence type="ECO:0000256" key="4">
    <source>
        <dbReference type="ARBA" id="ARBA00022475"/>
    </source>
</evidence>
<dbReference type="HAMAP" id="MF_00115">
    <property type="entry name" value="MscL"/>
    <property type="match status" value="1"/>
</dbReference>
<dbReference type="EMBL" id="BQKK01000002">
    <property type="protein sequence ID" value="GJN42604.1"/>
    <property type="molecule type" value="Genomic_DNA"/>
</dbReference>
<dbReference type="AlphaFoldDB" id="A0AAV5G7J9"/>
<protein>
    <recommendedName>
        <fullName evidence="10">Large-conductance mechanosensitive channel</fullName>
    </recommendedName>
</protein>
<comment type="subunit">
    <text evidence="10">Homopentamer.</text>
</comment>
<evidence type="ECO:0000256" key="7">
    <source>
        <dbReference type="ARBA" id="ARBA00023065"/>
    </source>
</evidence>
<gene>
    <name evidence="10" type="primary">mscL</name>
    <name evidence="12" type="ORF">CAT723_10830</name>
</gene>
<evidence type="ECO:0000256" key="10">
    <source>
        <dbReference type="HAMAP-Rule" id="MF_00115"/>
    </source>
</evidence>
<dbReference type="NCBIfam" id="NF001842">
    <property type="entry name" value="PRK00567.1-3"/>
    <property type="match status" value="1"/>
</dbReference>
<feature type="region of interest" description="Disordered" evidence="11">
    <location>
        <begin position="131"/>
        <end position="160"/>
    </location>
</feature>
<feature type="transmembrane region" description="Helical" evidence="10">
    <location>
        <begin position="12"/>
        <end position="34"/>
    </location>
</feature>
<feature type="transmembrane region" description="Helical" evidence="10">
    <location>
        <begin position="68"/>
        <end position="93"/>
    </location>
</feature>
<keyword evidence="7 10" id="KW-0406">Ion transport</keyword>
<evidence type="ECO:0000256" key="2">
    <source>
        <dbReference type="ARBA" id="ARBA00007254"/>
    </source>
</evidence>
<comment type="similarity">
    <text evidence="2 10">Belongs to the MscL family.</text>
</comment>
<dbReference type="PANTHER" id="PTHR30266:SF2">
    <property type="entry name" value="LARGE-CONDUCTANCE MECHANOSENSITIVE CHANNEL"/>
    <property type="match status" value="1"/>
</dbReference>
<dbReference type="PRINTS" id="PR01264">
    <property type="entry name" value="MECHCHANNEL"/>
</dbReference>
<dbReference type="SUPFAM" id="SSF81330">
    <property type="entry name" value="Gated mechanosensitive channel"/>
    <property type="match status" value="1"/>
</dbReference>
<evidence type="ECO:0000256" key="5">
    <source>
        <dbReference type="ARBA" id="ARBA00022692"/>
    </source>
</evidence>
<feature type="compositionally biased region" description="Basic and acidic residues" evidence="11">
    <location>
        <begin position="150"/>
        <end position="160"/>
    </location>
</feature>
<evidence type="ECO:0000256" key="1">
    <source>
        <dbReference type="ARBA" id="ARBA00004651"/>
    </source>
</evidence>
<comment type="function">
    <text evidence="10">Channel that opens in response to stretch forces in the membrane lipid bilayer. May participate in the regulation of osmotic pressure changes within the cell.</text>
</comment>
<evidence type="ECO:0000313" key="12">
    <source>
        <dbReference type="EMBL" id="GJN42604.1"/>
    </source>
</evidence>
<dbReference type="RefSeq" id="WP_003846434.1">
    <property type="nucleotide sequence ID" value="NZ_BQKK01000002.1"/>
</dbReference>
<dbReference type="PROSITE" id="PS01327">
    <property type="entry name" value="MSCL"/>
    <property type="match status" value="1"/>
</dbReference>
<proteinExistence type="inferred from homology"/>
<organism evidence="12 13">
    <name type="scientific">Corynebacterium ammoniagenes</name>
    <name type="common">Brevibacterium ammoniagenes</name>
    <dbReference type="NCBI Taxonomy" id="1697"/>
    <lineage>
        <taxon>Bacteria</taxon>
        <taxon>Bacillati</taxon>
        <taxon>Actinomycetota</taxon>
        <taxon>Actinomycetes</taxon>
        <taxon>Mycobacteriales</taxon>
        <taxon>Corynebacteriaceae</taxon>
        <taxon>Corynebacterium</taxon>
    </lineage>
</organism>
<keyword evidence="5 10" id="KW-0812">Transmembrane</keyword>
<keyword evidence="6 10" id="KW-1133">Transmembrane helix</keyword>
<dbReference type="GO" id="GO:0008381">
    <property type="term" value="F:mechanosensitive monoatomic ion channel activity"/>
    <property type="evidence" value="ECO:0007669"/>
    <property type="project" value="UniProtKB-UniRule"/>
</dbReference>
<dbReference type="InterPro" id="IPR019823">
    <property type="entry name" value="Mechanosensitive_channel_CS"/>
</dbReference>
<dbReference type="InterPro" id="IPR001185">
    <property type="entry name" value="MS_channel"/>
</dbReference>
<dbReference type="InterPro" id="IPR036019">
    <property type="entry name" value="MscL_channel"/>
</dbReference>
<keyword evidence="9 10" id="KW-0407">Ion channel</keyword>
<keyword evidence="3 10" id="KW-0813">Transport</keyword>